<evidence type="ECO:0000256" key="2">
    <source>
        <dbReference type="SAM" id="SignalP"/>
    </source>
</evidence>
<feature type="transmembrane region" description="Helical" evidence="1">
    <location>
        <begin position="264"/>
        <end position="286"/>
    </location>
</feature>
<feature type="signal peptide" evidence="2">
    <location>
        <begin position="1"/>
        <end position="21"/>
    </location>
</feature>
<keyword evidence="3" id="KW-1185">Reference proteome</keyword>
<feature type="chain" id="PRO_5036848607" evidence="2">
    <location>
        <begin position="22"/>
        <end position="289"/>
    </location>
</feature>
<dbReference type="Proteomes" id="UP000887566">
    <property type="component" value="Unplaced"/>
</dbReference>
<dbReference type="WBParaSite" id="PSAMB.scaffold4062size27676.g23384.t1">
    <property type="protein sequence ID" value="PSAMB.scaffold4062size27676.g23384.t1"/>
    <property type="gene ID" value="PSAMB.scaffold4062size27676.g23384"/>
</dbReference>
<evidence type="ECO:0000313" key="3">
    <source>
        <dbReference type="Proteomes" id="UP000887566"/>
    </source>
</evidence>
<organism evidence="3 4">
    <name type="scientific">Plectus sambesii</name>
    <dbReference type="NCBI Taxonomy" id="2011161"/>
    <lineage>
        <taxon>Eukaryota</taxon>
        <taxon>Metazoa</taxon>
        <taxon>Ecdysozoa</taxon>
        <taxon>Nematoda</taxon>
        <taxon>Chromadorea</taxon>
        <taxon>Plectida</taxon>
        <taxon>Plectina</taxon>
        <taxon>Plectoidea</taxon>
        <taxon>Plectidae</taxon>
        <taxon>Plectus</taxon>
    </lineage>
</organism>
<accession>A0A914WFD2</accession>
<dbReference type="AlphaFoldDB" id="A0A914WFD2"/>
<sequence>MSSHWFAVACGIIFICRPNDAQQPGGGGHHPCLLSCKDQHMYAIQNVLGDVSEWSLEFITPIQSILNRSPQGPATALMRIGAICQANQIYKKCLKACEPGKAREILIIGLSPWDYICKAYEEQGDFNLEIIPCWSENTLTLNQNCAKFGLALHESLRGMALAGADNPGYANHLPKICNAITYYDKCFLTESDRFCGEKGWNFLLRLNEVTSKALYEMLRYAAVIDQIPAACELWHSPQNYAAKHRQRLLGVRAVSNSSSAKPSALLPSTILCILLLSSSFLLSLLFRSR</sequence>
<protein>
    <submittedName>
        <fullName evidence="4">Uncharacterized protein</fullName>
    </submittedName>
</protein>
<evidence type="ECO:0000256" key="1">
    <source>
        <dbReference type="SAM" id="Phobius"/>
    </source>
</evidence>
<keyword evidence="1" id="KW-0472">Membrane</keyword>
<keyword evidence="1" id="KW-1133">Transmembrane helix</keyword>
<reference evidence="4" key="1">
    <citation type="submission" date="2022-11" db="UniProtKB">
        <authorList>
            <consortium name="WormBaseParasite"/>
        </authorList>
    </citation>
    <scope>IDENTIFICATION</scope>
</reference>
<proteinExistence type="predicted"/>
<keyword evidence="1" id="KW-0812">Transmembrane</keyword>
<evidence type="ECO:0000313" key="4">
    <source>
        <dbReference type="WBParaSite" id="PSAMB.scaffold4062size27676.g23384.t1"/>
    </source>
</evidence>
<name>A0A914WFD2_9BILA</name>
<keyword evidence="2" id="KW-0732">Signal</keyword>